<protein>
    <submittedName>
        <fullName evidence="1">Uncharacterized protein</fullName>
    </submittedName>
</protein>
<proteinExistence type="predicted"/>
<evidence type="ECO:0000313" key="2">
    <source>
        <dbReference type="Proteomes" id="UP000190827"/>
    </source>
</evidence>
<organism evidence="1 2">
    <name type="scientific">Plantibacter cousiniae</name>
    <name type="common">nom. nud.</name>
    <dbReference type="NCBI Taxonomy" id="199709"/>
    <lineage>
        <taxon>Bacteria</taxon>
        <taxon>Bacillati</taxon>
        <taxon>Actinomycetota</taxon>
        <taxon>Actinomycetes</taxon>
        <taxon>Micrococcales</taxon>
        <taxon>Microbacteriaceae</taxon>
        <taxon>Plantibacter</taxon>
    </lineage>
</organism>
<dbReference type="RefSeq" id="WP_079704507.1">
    <property type="nucleotide sequence ID" value="NZ_FUZO01000001.1"/>
</dbReference>
<gene>
    <name evidence="1" type="ORF">SAMN06295973_0429</name>
</gene>
<accession>A0ABY1LGQ9</accession>
<name>A0ABY1LGQ9_9MICO</name>
<keyword evidence="2" id="KW-1185">Reference proteome</keyword>
<reference evidence="1 2" key="1">
    <citation type="submission" date="2017-02" db="EMBL/GenBank/DDBJ databases">
        <authorList>
            <person name="Varghese N."/>
            <person name="Submissions S."/>
        </authorList>
    </citation>
    <scope>NUCLEOTIDE SEQUENCE [LARGE SCALE GENOMIC DNA]</scope>
    <source>
        <strain evidence="1 2">VKM Ac-1787</strain>
    </source>
</reference>
<dbReference type="EMBL" id="FUZO01000001">
    <property type="protein sequence ID" value="SKC38738.1"/>
    <property type="molecule type" value="Genomic_DNA"/>
</dbReference>
<sequence length="83" mass="9178">MSRLEILYDGEVYTVPAEEDAYRARVLELISDGRFHWLEVNRGEGRLEPIGLLIGPGIPIAIGALEPSARADDDVYTAHVEEA</sequence>
<evidence type="ECO:0000313" key="1">
    <source>
        <dbReference type="EMBL" id="SKC38738.1"/>
    </source>
</evidence>
<comment type="caution">
    <text evidence="1">The sequence shown here is derived from an EMBL/GenBank/DDBJ whole genome shotgun (WGS) entry which is preliminary data.</text>
</comment>
<dbReference type="Proteomes" id="UP000190827">
    <property type="component" value="Unassembled WGS sequence"/>
</dbReference>